<dbReference type="SMART" id="SM00248">
    <property type="entry name" value="ANK"/>
    <property type="match status" value="3"/>
</dbReference>
<reference evidence="4 6" key="2">
    <citation type="submission" date="2018-11" db="EMBL/GenBank/DDBJ databases">
        <authorList>
            <consortium name="Pathogen Informatics"/>
        </authorList>
    </citation>
    <scope>NUCLEOTIDE SEQUENCE [LARGE SCALE GENOMIC DNA]</scope>
</reference>
<proteinExistence type="predicted"/>
<dbReference type="PANTHER" id="PTHR24123">
    <property type="entry name" value="ANKYRIN REPEAT-CONTAINING"/>
    <property type="match status" value="1"/>
</dbReference>
<protein>
    <submittedName>
        <fullName evidence="7">ANK_REP_REGION domain-containing protein</fullName>
    </submittedName>
</protein>
<dbReference type="InterPro" id="IPR002110">
    <property type="entry name" value="Ankyrin_rpt"/>
</dbReference>
<gene>
    <name evidence="4" type="ORF">DME_LOCUS7828</name>
</gene>
<evidence type="ECO:0000313" key="4">
    <source>
        <dbReference type="EMBL" id="VDN57855.1"/>
    </source>
</evidence>
<dbReference type="SUPFAM" id="SSF48403">
    <property type="entry name" value="Ankyrin repeat"/>
    <property type="match status" value="1"/>
</dbReference>
<dbReference type="STRING" id="318479.A0A0N4U9P6"/>
<reference evidence="7" key="1">
    <citation type="submission" date="2017-02" db="UniProtKB">
        <authorList>
            <consortium name="WormBaseParasite"/>
        </authorList>
    </citation>
    <scope>IDENTIFICATION</scope>
</reference>
<evidence type="ECO:0000313" key="7">
    <source>
        <dbReference type="WBParaSite" id="DME_0000382301-mRNA-1"/>
    </source>
</evidence>
<evidence type="ECO:0000256" key="1">
    <source>
        <dbReference type="ARBA" id="ARBA00022737"/>
    </source>
</evidence>
<dbReference type="Proteomes" id="UP000274756">
    <property type="component" value="Unassembled WGS sequence"/>
</dbReference>
<keyword evidence="6" id="KW-1185">Reference proteome</keyword>
<dbReference type="EMBL" id="UYYG01001163">
    <property type="protein sequence ID" value="VDN57855.1"/>
    <property type="molecule type" value="Genomic_DNA"/>
</dbReference>
<dbReference type="Pfam" id="PF12796">
    <property type="entry name" value="Ank_2"/>
    <property type="match status" value="1"/>
</dbReference>
<dbReference type="PROSITE" id="PS50297">
    <property type="entry name" value="ANK_REP_REGION"/>
    <property type="match status" value="2"/>
</dbReference>
<dbReference type="AlphaFoldDB" id="A0A0N4U9P6"/>
<evidence type="ECO:0000256" key="2">
    <source>
        <dbReference type="ARBA" id="ARBA00023043"/>
    </source>
</evidence>
<dbReference type="PROSITE" id="PS50088">
    <property type="entry name" value="ANK_REPEAT"/>
    <property type="match status" value="2"/>
</dbReference>
<dbReference type="Pfam" id="PF00023">
    <property type="entry name" value="Ank"/>
    <property type="match status" value="1"/>
</dbReference>
<organism evidence="5 7">
    <name type="scientific">Dracunculus medinensis</name>
    <name type="common">Guinea worm</name>
    <dbReference type="NCBI Taxonomy" id="318479"/>
    <lineage>
        <taxon>Eukaryota</taxon>
        <taxon>Metazoa</taxon>
        <taxon>Ecdysozoa</taxon>
        <taxon>Nematoda</taxon>
        <taxon>Chromadorea</taxon>
        <taxon>Rhabditida</taxon>
        <taxon>Spirurina</taxon>
        <taxon>Dracunculoidea</taxon>
        <taxon>Dracunculidae</taxon>
        <taxon>Dracunculus</taxon>
    </lineage>
</organism>
<dbReference type="InterPro" id="IPR051165">
    <property type="entry name" value="Multifunctional_ANK_Repeat"/>
</dbReference>
<accession>A0A0N4U9P6</accession>
<dbReference type="Gene3D" id="1.25.40.20">
    <property type="entry name" value="Ankyrin repeat-containing domain"/>
    <property type="match status" value="1"/>
</dbReference>
<dbReference type="InterPro" id="IPR036770">
    <property type="entry name" value="Ankyrin_rpt-contain_sf"/>
</dbReference>
<name>A0A0N4U9P6_DRAME</name>
<dbReference type="Proteomes" id="UP000038040">
    <property type="component" value="Unplaced"/>
</dbReference>
<dbReference type="OrthoDB" id="269822at2759"/>
<feature type="repeat" description="ANK" evidence="3">
    <location>
        <begin position="116"/>
        <end position="150"/>
    </location>
</feature>
<dbReference type="PANTHER" id="PTHR24123:SF33">
    <property type="entry name" value="PROTEIN HOS4"/>
    <property type="match status" value="1"/>
</dbReference>
<evidence type="ECO:0000313" key="6">
    <source>
        <dbReference type="Proteomes" id="UP000274756"/>
    </source>
</evidence>
<feature type="repeat" description="ANK" evidence="3">
    <location>
        <begin position="83"/>
        <end position="115"/>
    </location>
</feature>
<dbReference type="WBParaSite" id="DME_0000382301-mRNA-1">
    <property type="protein sequence ID" value="DME_0000382301-mRNA-1"/>
    <property type="gene ID" value="DME_0000382301"/>
</dbReference>
<keyword evidence="2 3" id="KW-0040">ANK repeat</keyword>
<keyword evidence="1" id="KW-0677">Repeat</keyword>
<sequence>MIFYFFRTSCAIMNALHLAIAHNQNDIAEILLKNGFNPNMRIICQCKHNCIHFKIASQIAHRTYSTSVEPCNICTQFLTASFVNKVPLSMAVELHNTEMVALLLSHGADVDIADDEGNTPLILAVRESRISWPIVQILLLSAARIEQKNLRGFCALDLISELKKIQCSCIEEVFKVICNETSNQSESQKNNITRSSSKNSHKKAAVEAIENNLAGNSNGTEKNSWEILKRLAKNNECIDPILTSIEQYQSATPSYHDIERRNFTKILIKITRFCFHNLQKNGVKKQFTALSTLNKVIDTILVLNLADTPETIFQSTNFLNGQCVNFGEINNSMPSYYFTSEIGILNHVSIFQTVNQEASNEILLSSVANSDLNKIIILTACLHNAITMQNREIYSRSICSPAHRWRQCWRHCTQILIARLFLFLCHLQKFQDSLQDLNQLKTLVQILDPTLDPQLLCLLLQSVAIIALNPRTHRLLIDIQIDDTLIQMLLPADDWYYTNHSTKYGHFVKYQAARILIYIGMGDRVGNRICLFQMSETTEDAANAASNASEDDYICKVCSTVFTASRFGRCACSPEGILWHIRTEVWF</sequence>
<evidence type="ECO:0000256" key="3">
    <source>
        <dbReference type="PROSITE-ProRule" id="PRU00023"/>
    </source>
</evidence>
<evidence type="ECO:0000313" key="5">
    <source>
        <dbReference type="Proteomes" id="UP000038040"/>
    </source>
</evidence>